<feature type="transmembrane region" description="Helical" evidence="7">
    <location>
        <begin position="7"/>
        <end position="31"/>
    </location>
</feature>
<feature type="transmembrane region" description="Helical" evidence="7">
    <location>
        <begin position="129"/>
        <end position="151"/>
    </location>
</feature>
<evidence type="ECO:0000313" key="9">
    <source>
        <dbReference type="EMBL" id="MBP2471418.1"/>
    </source>
</evidence>
<feature type="transmembrane region" description="Helical" evidence="7">
    <location>
        <begin position="271"/>
        <end position="292"/>
    </location>
</feature>
<dbReference type="InterPro" id="IPR036259">
    <property type="entry name" value="MFS_trans_sf"/>
</dbReference>
<feature type="transmembrane region" description="Helical" evidence="7">
    <location>
        <begin position="202"/>
        <end position="224"/>
    </location>
</feature>
<evidence type="ECO:0000256" key="2">
    <source>
        <dbReference type="ARBA" id="ARBA00022448"/>
    </source>
</evidence>
<feature type="transmembrane region" description="Helical" evidence="7">
    <location>
        <begin position="298"/>
        <end position="323"/>
    </location>
</feature>
<name>A0ABS5A4E9_9PSEU</name>
<comment type="caution">
    <text evidence="9">The sequence shown here is derived from an EMBL/GenBank/DDBJ whole genome shotgun (WGS) entry which is preliminary data.</text>
</comment>
<proteinExistence type="predicted"/>
<evidence type="ECO:0000256" key="1">
    <source>
        <dbReference type="ARBA" id="ARBA00004651"/>
    </source>
</evidence>
<evidence type="ECO:0000256" key="3">
    <source>
        <dbReference type="ARBA" id="ARBA00022475"/>
    </source>
</evidence>
<comment type="subcellular location">
    <subcellularLocation>
        <location evidence="1">Cell membrane</location>
        <topology evidence="1">Multi-pass membrane protein</topology>
    </subcellularLocation>
</comment>
<dbReference type="PANTHER" id="PTHR23517:SF2">
    <property type="entry name" value="MULTIDRUG RESISTANCE PROTEIN MDTH"/>
    <property type="match status" value="1"/>
</dbReference>
<dbReference type="Pfam" id="PF07690">
    <property type="entry name" value="MFS_1"/>
    <property type="match status" value="1"/>
</dbReference>
<feature type="transmembrane region" description="Helical" evidence="7">
    <location>
        <begin position="94"/>
        <end position="117"/>
    </location>
</feature>
<keyword evidence="10" id="KW-1185">Reference proteome</keyword>
<keyword evidence="2" id="KW-0813">Transport</keyword>
<keyword evidence="5 7" id="KW-1133">Transmembrane helix</keyword>
<evidence type="ECO:0000313" key="10">
    <source>
        <dbReference type="Proteomes" id="UP001519363"/>
    </source>
</evidence>
<sequence length="393" mass="40493">MTGSRALLLALGIDSVGNGIFLPVSVLYLTAVIGLDVPTAGVVSAAAIALGLLVPPFAGQLVDRWGPHRVLVLAQFVQAAGAALYLVATTVPEAALAASLLAIGQRGFYCSVFVLIADVAAEGAKDKPFALAGLTQSVCFGAGAAVAGLLVGTDGVWAYRLVAGLNVVSFLACAVILLRFVRPPHHQPSTPEHGGYRRLLTDWPFVGLIAVNFCFAVAVDMAVVGVPVHITHALAAPAWLIGVVVGLVTMLRLAFQVPVVQRIGHLPRTTALLGAGGLMISWALALAFAVLLPPVWAAAWVVLVTTLYAFGAAVHAPLSNALADASAPPENRGRYLAVFQYSFGLSNVVAPALLALTAYGAATPWLVLAVLMALGSAALPVLGRTLPKVAVHR</sequence>
<feature type="transmembrane region" description="Helical" evidence="7">
    <location>
        <begin position="230"/>
        <end position="251"/>
    </location>
</feature>
<keyword evidence="6 7" id="KW-0472">Membrane</keyword>
<dbReference type="Proteomes" id="UP001519363">
    <property type="component" value="Unassembled WGS sequence"/>
</dbReference>
<dbReference type="InterPro" id="IPR020846">
    <property type="entry name" value="MFS_dom"/>
</dbReference>
<keyword evidence="3" id="KW-1003">Cell membrane</keyword>
<feature type="transmembrane region" description="Helical" evidence="7">
    <location>
        <begin position="37"/>
        <end position="58"/>
    </location>
</feature>
<reference evidence="9 10" key="1">
    <citation type="submission" date="2021-03" db="EMBL/GenBank/DDBJ databases">
        <title>Sequencing the genomes of 1000 actinobacteria strains.</title>
        <authorList>
            <person name="Klenk H.-P."/>
        </authorList>
    </citation>
    <scope>NUCLEOTIDE SEQUENCE [LARGE SCALE GENOMIC DNA]</scope>
    <source>
        <strain evidence="9 10">DSM 44580</strain>
    </source>
</reference>
<feature type="transmembrane region" description="Helical" evidence="7">
    <location>
        <begin position="70"/>
        <end position="88"/>
    </location>
</feature>
<evidence type="ECO:0000256" key="7">
    <source>
        <dbReference type="SAM" id="Phobius"/>
    </source>
</evidence>
<dbReference type="RefSeq" id="WP_158103543.1">
    <property type="nucleotide sequence ID" value="NZ_JAGIOO010000001.1"/>
</dbReference>
<dbReference type="EMBL" id="JAGIOO010000001">
    <property type="protein sequence ID" value="MBP2471418.1"/>
    <property type="molecule type" value="Genomic_DNA"/>
</dbReference>
<evidence type="ECO:0000256" key="6">
    <source>
        <dbReference type="ARBA" id="ARBA00023136"/>
    </source>
</evidence>
<keyword evidence="4 7" id="KW-0812">Transmembrane</keyword>
<feature type="transmembrane region" description="Helical" evidence="7">
    <location>
        <begin position="335"/>
        <end position="359"/>
    </location>
</feature>
<accession>A0ABS5A4E9</accession>
<feature type="transmembrane region" description="Helical" evidence="7">
    <location>
        <begin position="365"/>
        <end position="383"/>
    </location>
</feature>
<evidence type="ECO:0000256" key="5">
    <source>
        <dbReference type="ARBA" id="ARBA00022989"/>
    </source>
</evidence>
<protein>
    <submittedName>
        <fullName evidence="9">MFS family permease</fullName>
    </submittedName>
</protein>
<dbReference type="InterPro" id="IPR011701">
    <property type="entry name" value="MFS"/>
</dbReference>
<dbReference type="PROSITE" id="PS50850">
    <property type="entry name" value="MFS"/>
    <property type="match status" value="1"/>
</dbReference>
<dbReference type="InterPro" id="IPR050171">
    <property type="entry name" value="MFS_Transporters"/>
</dbReference>
<evidence type="ECO:0000259" key="8">
    <source>
        <dbReference type="PROSITE" id="PS50850"/>
    </source>
</evidence>
<dbReference type="PANTHER" id="PTHR23517">
    <property type="entry name" value="RESISTANCE PROTEIN MDTM, PUTATIVE-RELATED-RELATED"/>
    <property type="match status" value="1"/>
</dbReference>
<dbReference type="Gene3D" id="1.20.1250.20">
    <property type="entry name" value="MFS general substrate transporter like domains"/>
    <property type="match status" value="1"/>
</dbReference>
<gene>
    <name evidence="9" type="ORF">JOF53_000290</name>
</gene>
<dbReference type="SUPFAM" id="SSF103473">
    <property type="entry name" value="MFS general substrate transporter"/>
    <property type="match status" value="1"/>
</dbReference>
<organism evidence="9 10">
    <name type="scientific">Crossiella equi</name>
    <dbReference type="NCBI Taxonomy" id="130796"/>
    <lineage>
        <taxon>Bacteria</taxon>
        <taxon>Bacillati</taxon>
        <taxon>Actinomycetota</taxon>
        <taxon>Actinomycetes</taxon>
        <taxon>Pseudonocardiales</taxon>
        <taxon>Pseudonocardiaceae</taxon>
        <taxon>Crossiella</taxon>
    </lineage>
</organism>
<feature type="domain" description="Major facilitator superfamily (MFS) profile" evidence="8">
    <location>
        <begin position="1"/>
        <end position="387"/>
    </location>
</feature>
<feature type="transmembrane region" description="Helical" evidence="7">
    <location>
        <begin position="157"/>
        <end position="181"/>
    </location>
</feature>
<evidence type="ECO:0000256" key="4">
    <source>
        <dbReference type="ARBA" id="ARBA00022692"/>
    </source>
</evidence>